<dbReference type="Pfam" id="PF07705">
    <property type="entry name" value="CARDB"/>
    <property type="match status" value="1"/>
</dbReference>
<dbReference type="PANTHER" id="PTHR37464">
    <property type="entry name" value="BLL2463 PROTEIN"/>
    <property type="match status" value="1"/>
</dbReference>
<feature type="transmembrane region" description="Helical" evidence="1">
    <location>
        <begin position="57"/>
        <end position="79"/>
    </location>
</feature>
<dbReference type="CDD" id="cd03143">
    <property type="entry name" value="A4_beta-galactosidase_middle_domain"/>
    <property type="match status" value="1"/>
</dbReference>
<evidence type="ECO:0000313" key="4">
    <source>
        <dbReference type="EMBL" id="QDT73836.1"/>
    </source>
</evidence>
<protein>
    <recommendedName>
        <fullName evidence="6">Aerotolerance regulator N-terminal domain-containing protein</fullName>
    </recommendedName>
</protein>
<organism evidence="4 5">
    <name type="scientific">Lacipirellula limnantheis</name>
    <dbReference type="NCBI Taxonomy" id="2528024"/>
    <lineage>
        <taxon>Bacteria</taxon>
        <taxon>Pseudomonadati</taxon>
        <taxon>Planctomycetota</taxon>
        <taxon>Planctomycetia</taxon>
        <taxon>Pirellulales</taxon>
        <taxon>Lacipirellulaceae</taxon>
        <taxon>Lacipirellula</taxon>
    </lineage>
</organism>
<dbReference type="OrthoDB" id="237862at2"/>
<dbReference type="NCBIfam" id="TIGR02226">
    <property type="entry name" value="two_anch"/>
    <property type="match status" value="1"/>
</dbReference>
<dbReference type="InterPro" id="IPR013783">
    <property type="entry name" value="Ig-like_fold"/>
</dbReference>
<dbReference type="AlphaFoldDB" id="A0A517TZP7"/>
<dbReference type="Pfam" id="PF07584">
    <property type="entry name" value="BatA"/>
    <property type="match status" value="1"/>
</dbReference>
<dbReference type="InterPro" id="IPR011933">
    <property type="entry name" value="Double_TM_dom"/>
</dbReference>
<keyword evidence="5" id="KW-1185">Reference proteome</keyword>
<evidence type="ECO:0008006" key="6">
    <source>
        <dbReference type="Google" id="ProtNLM"/>
    </source>
</evidence>
<reference evidence="4 5" key="1">
    <citation type="submission" date="2019-02" db="EMBL/GenBank/DDBJ databases">
        <title>Deep-cultivation of Planctomycetes and their phenomic and genomic characterization uncovers novel biology.</title>
        <authorList>
            <person name="Wiegand S."/>
            <person name="Jogler M."/>
            <person name="Boedeker C."/>
            <person name="Pinto D."/>
            <person name="Vollmers J."/>
            <person name="Rivas-Marin E."/>
            <person name="Kohn T."/>
            <person name="Peeters S.H."/>
            <person name="Heuer A."/>
            <person name="Rast P."/>
            <person name="Oberbeckmann S."/>
            <person name="Bunk B."/>
            <person name="Jeske O."/>
            <person name="Meyerdierks A."/>
            <person name="Storesund J.E."/>
            <person name="Kallscheuer N."/>
            <person name="Luecker S."/>
            <person name="Lage O.M."/>
            <person name="Pohl T."/>
            <person name="Merkel B.J."/>
            <person name="Hornburger P."/>
            <person name="Mueller R.-W."/>
            <person name="Bruemmer F."/>
            <person name="Labrenz M."/>
            <person name="Spormann A.M."/>
            <person name="Op den Camp H."/>
            <person name="Overmann J."/>
            <person name="Amann R."/>
            <person name="Jetten M.S.M."/>
            <person name="Mascher T."/>
            <person name="Medema M.H."/>
            <person name="Devos D.P."/>
            <person name="Kaster A.-K."/>
            <person name="Ovreas L."/>
            <person name="Rohde M."/>
            <person name="Galperin M.Y."/>
            <person name="Jogler C."/>
        </authorList>
    </citation>
    <scope>NUCLEOTIDE SEQUENCE [LARGE SCALE GENOMIC DNA]</scope>
    <source>
        <strain evidence="4 5">I41</strain>
    </source>
</reference>
<gene>
    <name evidence="4" type="ORF">I41_30270</name>
</gene>
<feature type="transmembrane region" description="Helical" evidence="1">
    <location>
        <begin position="6"/>
        <end position="25"/>
    </location>
</feature>
<dbReference type="SUPFAM" id="SSF52317">
    <property type="entry name" value="Class I glutamine amidotransferase-like"/>
    <property type="match status" value="1"/>
</dbReference>
<dbReference type="InterPro" id="IPR036465">
    <property type="entry name" value="vWFA_dom_sf"/>
</dbReference>
<dbReference type="SUPFAM" id="SSF53300">
    <property type="entry name" value="vWA-like"/>
    <property type="match status" value="1"/>
</dbReference>
<keyword evidence="1" id="KW-1133">Transmembrane helix</keyword>
<dbReference type="InterPro" id="IPR029062">
    <property type="entry name" value="Class_I_gatase-like"/>
</dbReference>
<dbReference type="Proteomes" id="UP000317909">
    <property type="component" value="Chromosome"/>
</dbReference>
<dbReference type="InterPro" id="IPR024163">
    <property type="entry name" value="Aerotolerance_reg_N"/>
</dbReference>
<dbReference type="EMBL" id="CP036339">
    <property type="protein sequence ID" value="QDT73836.1"/>
    <property type="molecule type" value="Genomic_DNA"/>
</dbReference>
<dbReference type="Gene3D" id="3.40.50.410">
    <property type="entry name" value="von Willebrand factor, type A domain"/>
    <property type="match status" value="1"/>
</dbReference>
<sequence>MSFLLPTLLTFGLPLIAAPLVIHLINLRRHRRIEWAAMDFLLESQKRNKKWIVLKQLLLLLLRTLAIAAAVLMLAGPVVRSTWAGLFGRGVTHHLILLDDSYSMADHWDETSAFDQAKHVVSAVLEQARGKSENQLVTLLRFSEARQLAAGAGPEIDRRPLDGELMTQLERMLDKMAPSETDAGPIEGLQAATRLPESTDGETRIAYLITDFRLPQWEEQAQIRQLMGRLRERVGDLQLVQTVYEERPNLAITRLEPESGIRAAGVETWMELTVANYGASPAAAVTVAVEQDGNRLPAVEIDEIPAGETATRRFRVTFPTAGPHELTAALESDAVITDNRRYFAADIPPVFPVLVIDGSPEGDDGYYMRTALSPGGKNVGGWSPQVEPPSFLRNHDALGNYAVIALLDVPRLDDTEVEVLESFVRSGGGLAIFVGPQSQAPFYNERLFHDGEGLLPAPLGVPSQLLRDSADGRPDVSVADHPIFRVFAGQRNSFLSVANVDFYYALEPNWQAPEKGDVSTIAKLRNGAPLAMEKKFGDGRVVVHLGKLAPSPTDQGIWSNWSLNPVFPIYANELVGYLSATRRRFDVRGVDAPIKLTLPEAEYQPEVKVRAPGVSDGNAASIVAAAKDGMYQITAPGKPQSGVWRFELTTRDGKLQTRYIAVNVPVGEGELAIVDQSELAERLRGVEYRYSLATEFSETDDELAGYRLGDALLYLLAGLLIAEQLFAVSASYHPVAARSAA</sequence>
<dbReference type="Gene3D" id="2.60.40.10">
    <property type="entry name" value="Immunoglobulins"/>
    <property type="match status" value="1"/>
</dbReference>
<dbReference type="RefSeq" id="WP_145433494.1">
    <property type="nucleotide sequence ID" value="NZ_CP036339.1"/>
</dbReference>
<accession>A0A517TZP7</accession>
<dbReference type="InterPro" id="IPR011635">
    <property type="entry name" value="CARDB"/>
</dbReference>
<dbReference type="PANTHER" id="PTHR37464:SF1">
    <property type="entry name" value="BLL2463 PROTEIN"/>
    <property type="match status" value="1"/>
</dbReference>
<evidence type="ECO:0000313" key="5">
    <source>
        <dbReference type="Proteomes" id="UP000317909"/>
    </source>
</evidence>
<evidence type="ECO:0000259" key="2">
    <source>
        <dbReference type="Pfam" id="PF07584"/>
    </source>
</evidence>
<dbReference type="KEGG" id="llh:I41_30270"/>
<evidence type="ECO:0000256" key="1">
    <source>
        <dbReference type="SAM" id="Phobius"/>
    </source>
</evidence>
<proteinExistence type="predicted"/>
<name>A0A517TZP7_9BACT</name>
<dbReference type="Gene3D" id="3.40.50.880">
    <property type="match status" value="1"/>
</dbReference>
<keyword evidence="1" id="KW-0812">Transmembrane</keyword>
<feature type="domain" description="CARDB" evidence="3">
    <location>
        <begin position="262"/>
        <end position="338"/>
    </location>
</feature>
<feature type="domain" description="Aerotolerance regulator N-terminal" evidence="2">
    <location>
        <begin position="1"/>
        <end position="77"/>
    </location>
</feature>
<evidence type="ECO:0000259" key="3">
    <source>
        <dbReference type="Pfam" id="PF07705"/>
    </source>
</evidence>
<keyword evidence="1" id="KW-0472">Membrane</keyword>